<dbReference type="NCBIfam" id="NF033542">
    <property type="entry name" value="transpos_IS110"/>
    <property type="match status" value="1"/>
</dbReference>
<feature type="domain" description="Transposase IS110-like N-terminal" evidence="1">
    <location>
        <begin position="39"/>
        <end position="182"/>
    </location>
</feature>
<dbReference type="Pfam" id="PF02371">
    <property type="entry name" value="Transposase_20"/>
    <property type="match status" value="1"/>
</dbReference>
<evidence type="ECO:0000313" key="3">
    <source>
        <dbReference type="EMBL" id="TVZ01566.1"/>
    </source>
</evidence>
<dbReference type="OrthoDB" id="9815354at2"/>
<dbReference type="Pfam" id="PF01548">
    <property type="entry name" value="DEDD_Tnp_IS110"/>
    <property type="match status" value="1"/>
</dbReference>
<dbReference type="PANTHER" id="PTHR33055:SF13">
    <property type="entry name" value="TRANSPOSASE"/>
    <property type="match status" value="1"/>
</dbReference>
<feature type="domain" description="Transposase IS116/IS110/IS902 C-terminal" evidence="2">
    <location>
        <begin position="245"/>
        <end position="322"/>
    </location>
</feature>
<organism evidence="3 4">
    <name type="scientific">Trebonia kvetii</name>
    <dbReference type="NCBI Taxonomy" id="2480626"/>
    <lineage>
        <taxon>Bacteria</taxon>
        <taxon>Bacillati</taxon>
        <taxon>Actinomycetota</taxon>
        <taxon>Actinomycetes</taxon>
        <taxon>Streptosporangiales</taxon>
        <taxon>Treboniaceae</taxon>
        <taxon>Trebonia</taxon>
    </lineage>
</organism>
<proteinExistence type="predicted"/>
<name>A0A6P2BTL9_9ACTN</name>
<reference evidence="3 4" key="1">
    <citation type="submission" date="2018-11" db="EMBL/GenBank/DDBJ databases">
        <title>Trebonia kvetii gen.nov., sp.nov., a novel acidophilic actinobacterium, and proposal of the new actinobacterial family Treboniaceae fam. nov.</title>
        <authorList>
            <person name="Rapoport D."/>
            <person name="Sagova-Mareckova M."/>
            <person name="Sedlacek I."/>
            <person name="Provaznik J."/>
            <person name="Kralova S."/>
            <person name="Pavlinic D."/>
            <person name="Benes V."/>
            <person name="Kopecky J."/>
        </authorList>
    </citation>
    <scope>NUCLEOTIDE SEQUENCE [LARGE SCALE GENOMIC DNA]</scope>
    <source>
        <strain evidence="3 4">15Tr583</strain>
    </source>
</reference>
<dbReference type="GO" id="GO:0006313">
    <property type="term" value="P:DNA transposition"/>
    <property type="evidence" value="ECO:0007669"/>
    <property type="project" value="InterPro"/>
</dbReference>
<evidence type="ECO:0000313" key="4">
    <source>
        <dbReference type="Proteomes" id="UP000460272"/>
    </source>
</evidence>
<evidence type="ECO:0000259" key="1">
    <source>
        <dbReference type="Pfam" id="PF01548"/>
    </source>
</evidence>
<sequence length="366" mass="39421">MGAGPFGGRTPVSLLKPGERSFRVSNEFGEGGPAMSVYVGIDVHRKRCQVAVINEGGEVLANRNVPNGVKPILSVIGGLPAGTPAAYEAAFGWGWLLELLEGYGFEPHMVHPLQCKAIASARLKNDKAGAAILAQLLRAGLLPEAWIAPPEIRQLRAMLRHRAQLVRLRTLLRNRIHAVLAGHGHGRPAGCWSGPGRQWLASLELPAVSREVIDDALALIDALQQPVDRLDQEVQQRAKADPRVKILTQLPGVGPFTALVLLAEIGDISRFGSARKLASWAGLTPTVRGSDRTIRHGHISKQGPAWVRWVACEAAQTAKRHPDFAPAYQALARRRGKKIATTAIARKLLTRVYRLLTDASGGGAPS</sequence>
<dbReference type="EMBL" id="RPFW01000006">
    <property type="protein sequence ID" value="TVZ01566.1"/>
    <property type="molecule type" value="Genomic_DNA"/>
</dbReference>
<accession>A0A6P2BTL9</accession>
<gene>
    <name evidence="3" type="ORF">EAS64_29160</name>
</gene>
<protein>
    <submittedName>
        <fullName evidence="3">IS110 family transposase</fullName>
    </submittedName>
</protein>
<evidence type="ECO:0000259" key="2">
    <source>
        <dbReference type="Pfam" id="PF02371"/>
    </source>
</evidence>
<comment type="caution">
    <text evidence="3">The sequence shown here is derived from an EMBL/GenBank/DDBJ whole genome shotgun (WGS) entry which is preliminary data.</text>
</comment>
<dbReference type="GO" id="GO:0003677">
    <property type="term" value="F:DNA binding"/>
    <property type="evidence" value="ECO:0007669"/>
    <property type="project" value="InterPro"/>
</dbReference>
<dbReference type="InterPro" id="IPR002525">
    <property type="entry name" value="Transp_IS110-like_N"/>
</dbReference>
<dbReference type="InterPro" id="IPR047650">
    <property type="entry name" value="Transpos_IS110"/>
</dbReference>
<dbReference type="PANTHER" id="PTHR33055">
    <property type="entry name" value="TRANSPOSASE FOR INSERTION SEQUENCE ELEMENT IS1111A"/>
    <property type="match status" value="1"/>
</dbReference>
<dbReference type="InterPro" id="IPR003346">
    <property type="entry name" value="Transposase_20"/>
</dbReference>
<dbReference type="GO" id="GO:0004803">
    <property type="term" value="F:transposase activity"/>
    <property type="evidence" value="ECO:0007669"/>
    <property type="project" value="InterPro"/>
</dbReference>
<dbReference type="AlphaFoldDB" id="A0A6P2BTL9"/>
<keyword evidence="4" id="KW-1185">Reference proteome</keyword>
<dbReference type="Proteomes" id="UP000460272">
    <property type="component" value="Unassembled WGS sequence"/>
</dbReference>